<keyword evidence="2 5" id="KW-0812">Transmembrane</keyword>
<organism evidence="6 7">
    <name type="scientific">Basidiobolus ranarum</name>
    <dbReference type="NCBI Taxonomy" id="34480"/>
    <lineage>
        <taxon>Eukaryota</taxon>
        <taxon>Fungi</taxon>
        <taxon>Fungi incertae sedis</taxon>
        <taxon>Zoopagomycota</taxon>
        <taxon>Entomophthoromycotina</taxon>
        <taxon>Basidiobolomycetes</taxon>
        <taxon>Basidiobolales</taxon>
        <taxon>Basidiobolaceae</taxon>
        <taxon>Basidiobolus</taxon>
    </lineage>
</organism>
<dbReference type="PANTHER" id="PTHR23112">
    <property type="entry name" value="G PROTEIN-COUPLED RECEPTOR 157-RELATED"/>
    <property type="match status" value="1"/>
</dbReference>
<feature type="transmembrane region" description="Helical" evidence="5">
    <location>
        <begin position="84"/>
        <end position="104"/>
    </location>
</feature>
<reference evidence="6 7" key="1">
    <citation type="submission" date="2023-04" db="EMBL/GenBank/DDBJ databases">
        <title>Genome of Basidiobolus ranarum AG-B5.</title>
        <authorList>
            <person name="Stajich J.E."/>
            <person name="Carter-House D."/>
            <person name="Gryganskyi A."/>
        </authorList>
    </citation>
    <scope>NUCLEOTIDE SEQUENCE [LARGE SCALE GENOMIC DNA]</scope>
    <source>
        <strain evidence="6 7">AG-B5</strain>
    </source>
</reference>
<evidence type="ECO:0000313" key="6">
    <source>
        <dbReference type="EMBL" id="KAK9728461.1"/>
    </source>
</evidence>
<gene>
    <name evidence="6" type="ORF">K7432_001064</name>
</gene>
<dbReference type="Proteomes" id="UP001479436">
    <property type="component" value="Unassembled WGS sequence"/>
</dbReference>
<feature type="transmembrane region" description="Helical" evidence="5">
    <location>
        <begin position="237"/>
        <end position="263"/>
    </location>
</feature>
<dbReference type="Gene3D" id="1.20.1070.10">
    <property type="entry name" value="Rhodopsin 7-helix transmembrane proteins"/>
    <property type="match status" value="1"/>
</dbReference>
<keyword evidence="3 5" id="KW-1133">Transmembrane helix</keyword>
<feature type="transmembrane region" description="Helical" evidence="5">
    <location>
        <begin position="166"/>
        <end position="189"/>
    </location>
</feature>
<keyword evidence="4 5" id="KW-0472">Membrane</keyword>
<sequence>MAPPFYRPSGDFSELETIAQWINIASLATCSFVAVNFTLVFITRRHLVDRFSGRMILRFCIADALVAVSSLLSGKFTTTPGCTIFNGLGQFGTLISTLLTVVLVNNLRVVLVGGKRNAPSHERVYVIISILISLLVTLPPTAFGWVNGVCVGYEVISSFPMNLVSIYLTYFLWIAVAIIYSIVAIPLILMRRRKRSRLLPVTNASSDSLKLGLIEKSSKGSLSIAEQEIRGTVRRGICYACALLVTQLPALIFVTLHAISIYAPEPKPLIYIMYTTTPMLGLLHFIIFLFDPIFRYTFPFRNKESLGEQAWLLVGDVASLEMPSADSMQVMKLI</sequence>
<comment type="caution">
    <text evidence="6">The sequence shown here is derived from an EMBL/GenBank/DDBJ whole genome shotgun (WGS) entry which is preliminary data.</text>
</comment>
<evidence type="ECO:0000256" key="3">
    <source>
        <dbReference type="ARBA" id="ARBA00022989"/>
    </source>
</evidence>
<keyword evidence="7" id="KW-1185">Reference proteome</keyword>
<protein>
    <recommendedName>
        <fullName evidence="8">G protein-coupled receptor</fullName>
    </recommendedName>
</protein>
<evidence type="ECO:0000256" key="2">
    <source>
        <dbReference type="ARBA" id="ARBA00022692"/>
    </source>
</evidence>
<feature type="transmembrane region" description="Helical" evidence="5">
    <location>
        <begin position="269"/>
        <end position="290"/>
    </location>
</feature>
<name>A0ABR2WA80_9FUNG</name>
<evidence type="ECO:0000256" key="1">
    <source>
        <dbReference type="ARBA" id="ARBA00004141"/>
    </source>
</evidence>
<accession>A0ABR2WA80</accession>
<evidence type="ECO:0000256" key="5">
    <source>
        <dbReference type="SAM" id="Phobius"/>
    </source>
</evidence>
<evidence type="ECO:0000256" key="4">
    <source>
        <dbReference type="ARBA" id="ARBA00023136"/>
    </source>
</evidence>
<feature type="transmembrane region" description="Helical" evidence="5">
    <location>
        <begin position="55"/>
        <end position="72"/>
    </location>
</feature>
<evidence type="ECO:0008006" key="8">
    <source>
        <dbReference type="Google" id="ProtNLM"/>
    </source>
</evidence>
<comment type="subcellular location">
    <subcellularLocation>
        <location evidence="1">Membrane</location>
        <topology evidence="1">Multi-pass membrane protein</topology>
    </subcellularLocation>
</comment>
<proteinExistence type="predicted"/>
<feature type="transmembrane region" description="Helical" evidence="5">
    <location>
        <begin position="124"/>
        <end position="146"/>
    </location>
</feature>
<evidence type="ECO:0000313" key="7">
    <source>
        <dbReference type="Proteomes" id="UP001479436"/>
    </source>
</evidence>
<dbReference type="PANTHER" id="PTHR23112:SF0">
    <property type="entry name" value="TRANSMEMBRANE PROTEIN 116"/>
    <property type="match status" value="1"/>
</dbReference>
<dbReference type="EMBL" id="JASJQH010006897">
    <property type="protein sequence ID" value="KAK9728461.1"/>
    <property type="molecule type" value="Genomic_DNA"/>
</dbReference>
<feature type="transmembrane region" description="Helical" evidence="5">
    <location>
        <begin position="20"/>
        <end position="43"/>
    </location>
</feature>